<dbReference type="GO" id="GO:0003676">
    <property type="term" value="F:nucleic acid binding"/>
    <property type="evidence" value="ECO:0007669"/>
    <property type="project" value="InterPro"/>
</dbReference>
<dbReference type="VEuPathDB" id="VectorBase:CSON009935"/>
<comment type="subcellular location">
    <subcellularLocation>
        <location evidence="1">Mitochondrion</location>
    </subcellularLocation>
</comment>
<dbReference type="PANTHER" id="PTHR13068:SF112">
    <property type="entry name" value="TRANSCRIPTION TERMINATION FACTOR 3, MITOCHONDRIAL"/>
    <property type="match status" value="1"/>
</dbReference>
<dbReference type="GO" id="GO:0006390">
    <property type="term" value="P:mitochondrial transcription"/>
    <property type="evidence" value="ECO:0007669"/>
    <property type="project" value="TreeGrafter"/>
</dbReference>
<evidence type="ECO:0000256" key="5">
    <source>
        <dbReference type="ARBA" id="ARBA00023128"/>
    </source>
</evidence>
<dbReference type="OMA" id="NPFWLMF"/>
<dbReference type="Pfam" id="PF02536">
    <property type="entry name" value="mTERF"/>
    <property type="match status" value="1"/>
</dbReference>
<name>A0A336LP71_CULSO</name>
<evidence type="ECO:0000256" key="7">
    <source>
        <dbReference type="ARBA" id="ARBA00071275"/>
    </source>
</evidence>
<organism evidence="8">
    <name type="scientific">Culicoides sonorensis</name>
    <name type="common">Biting midge</name>
    <dbReference type="NCBI Taxonomy" id="179676"/>
    <lineage>
        <taxon>Eukaryota</taxon>
        <taxon>Metazoa</taxon>
        <taxon>Ecdysozoa</taxon>
        <taxon>Arthropoda</taxon>
        <taxon>Hexapoda</taxon>
        <taxon>Insecta</taxon>
        <taxon>Pterygota</taxon>
        <taxon>Neoptera</taxon>
        <taxon>Endopterygota</taxon>
        <taxon>Diptera</taxon>
        <taxon>Nematocera</taxon>
        <taxon>Chironomoidea</taxon>
        <taxon>Ceratopogonidae</taxon>
        <taxon>Ceratopogoninae</taxon>
        <taxon>Culicoides</taxon>
        <taxon>Monoculicoides</taxon>
    </lineage>
</organism>
<comment type="similarity">
    <text evidence="2">Belongs to the mTERF family.</text>
</comment>
<sequence>MIQRNILSIWKTFKSSNILISRACHLQKIEELSEKELQEFIDDSLIKPDKSLIEPGGATVEDEIAPFIKPTFNLAAYANKSHTLKQFLDLGVDLHKIEKRKGLGQFVLQLEFDKHVKDHLLFLKDVGVSPDIFGEFITKNPLIFKENIDDLQTRVNYLQSKTFTSEMIVRIIEKNPFWLMFSTKRIDRRLGFFQKTFLLNGNEVRFLSSKQPRLITYNVDHVRKSYFVVKEEMGFEKEETKSLVLAKPRLFMMNHDSLLNRFEYVHHTMKLPHETILKSPEVLTTRLFKLKERHEFLHKLRRDQYDPKKPLYVSLYSLVTASDKEFIENIAKSCTEEYEKFLKTL</sequence>
<dbReference type="AlphaFoldDB" id="A0A336LP71"/>
<gene>
    <name evidence="8" type="primary">CSON009935</name>
</gene>
<keyword evidence="3" id="KW-0809">Transit peptide</keyword>
<dbReference type="PANTHER" id="PTHR13068">
    <property type="entry name" value="CGI-12 PROTEIN-RELATED"/>
    <property type="match status" value="1"/>
</dbReference>
<dbReference type="FunFam" id="1.25.70.10:FF:000002">
    <property type="entry name" value="transcription termination factor 3, mitochondrial"/>
    <property type="match status" value="1"/>
</dbReference>
<accession>A0A336LP71</accession>
<dbReference type="GO" id="GO:0061668">
    <property type="term" value="P:mitochondrial ribosome assembly"/>
    <property type="evidence" value="ECO:0007669"/>
    <property type="project" value="TreeGrafter"/>
</dbReference>
<evidence type="ECO:0000256" key="1">
    <source>
        <dbReference type="ARBA" id="ARBA00004173"/>
    </source>
</evidence>
<dbReference type="EMBL" id="UFQT01000039">
    <property type="protein sequence ID" value="SSX18473.1"/>
    <property type="molecule type" value="Genomic_DNA"/>
</dbReference>
<dbReference type="SMART" id="SM00733">
    <property type="entry name" value="Mterf"/>
    <property type="match status" value="5"/>
</dbReference>
<dbReference type="GO" id="GO:0006355">
    <property type="term" value="P:regulation of DNA-templated transcription"/>
    <property type="evidence" value="ECO:0007669"/>
    <property type="project" value="UniProtKB-ARBA"/>
</dbReference>
<dbReference type="InterPro" id="IPR038538">
    <property type="entry name" value="MTERF_sf"/>
</dbReference>
<dbReference type="GO" id="GO:0005739">
    <property type="term" value="C:mitochondrion"/>
    <property type="evidence" value="ECO:0007669"/>
    <property type="project" value="UniProtKB-SubCell"/>
</dbReference>
<keyword evidence="5" id="KW-0496">Mitochondrion</keyword>
<evidence type="ECO:0000256" key="3">
    <source>
        <dbReference type="ARBA" id="ARBA00022946"/>
    </source>
</evidence>
<reference evidence="8" key="1">
    <citation type="submission" date="2018-07" db="EMBL/GenBank/DDBJ databases">
        <authorList>
            <person name="Quirk P.G."/>
            <person name="Krulwich T.A."/>
        </authorList>
    </citation>
    <scope>NUCLEOTIDE SEQUENCE</scope>
</reference>
<evidence type="ECO:0000313" key="8">
    <source>
        <dbReference type="EMBL" id="SSX18473.1"/>
    </source>
</evidence>
<keyword evidence="6" id="KW-0804">Transcription</keyword>
<dbReference type="InterPro" id="IPR003690">
    <property type="entry name" value="MTERF"/>
</dbReference>
<proteinExistence type="inferred from homology"/>
<evidence type="ECO:0000256" key="4">
    <source>
        <dbReference type="ARBA" id="ARBA00023015"/>
    </source>
</evidence>
<protein>
    <recommendedName>
        <fullName evidence="7">Transcription termination factor 3, mitochondrial</fullName>
    </recommendedName>
</protein>
<dbReference type="Gene3D" id="1.25.70.10">
    <property type="entry name" value="Transcription termination factor 3, mitochondrial"/>
    <property type="match status" value="1"/>
</dbReference>
<evidence type="ECO:0000256" key="2">
    <source>
        <dbReference type="ARBA" id="ARBA00007692"/>
    </source>
</evidence>
<evidence type="ECO:0000256" key="6">
    <source>
        <dbReference type="ARBA" id="ARBA00023163"/>
    </source>
</evidence>
<keyword evidence="4" id="KW-0805">Transcription regulation</keyword>